<gene>
    <name evidence="2" type="ORF">B0H15DRAFT_864110</name>
</gene>
<organism evidence="2 3">
    <name type="scientific">Mycena belliarum</name>
    <dbReference type="NCBI Taxonomy" id="1033014"/>
    <lineage>
        <taxon>Eukaryota</taxon>
        <taxon>Fungi</taxon>
        <taxon>Dikarya</taxon>
        <taxon>Basidiomycota</taxon>
        <taxon>Agaricomycotina</taxon>
        <taxon>Agaricomycetes</taxon>
        <taxon>Agaricomycetidae</taxon>
        <taxon>Agaricales</taxon>
        <taxon>Marasmiineae</taxon>
        <taxon>Mycenaceae</taxon>
        <taxon>Mycena</taxon>
    </lineage>
</organism>
<keyword evidence="3" id="KW-1185">Reference proteome</keyword>
<name>A0AAD6XK87_9AGAR</name>
<sequence length="82" mass="9173">MIRRSPTLISMSDLDVQDVRDLLAKQKTDSALMLKMKRMAENPGMDKEDLEMLDQLKARYGDRERGRDIAAEDASKGAGSST</sequence>
<accession>A0AAD6XK87</accession>
<proteinExistence type="predicted"/>
<reference evidence="2" key="1">
    <citation type="submission" date="2023-03" db="EMBL/GenBank/DDBJ databases">
        <title>Massive genome expansion in bonnet fungi (Mycena s.s.) driven by repeated elements and novel gene families across ecological guilds.</title>
        <authorList>
            <consortium name="Lawrence Berkeley National Laboratory"/>
            <person name="Harder C.B."/>
            <person name="Miyauchi S."/>
            <person name="Viragh M."/>
            <person name="Kuo A."/>
            <person name="Thoen E."/>
            <person name="Andreopoulos B."/>
            <person name="Lu D."/>
            <person name="Skrede I."/>
            <person name="Drula E."/>
            <person name="Henrissat B."/>
            <person name="Morin E."/>
            <person name="Kohler A."/>
            <person name="Barry K."/>
            <person name="LaButti K."/>
            <person name="Morin E."/>
            <person name="Salamov A."/>
            <person name="Lipzen A."/>
            <person name="Mereny Z."/>
            <person name="Hegedus B."/>
            <person name="Baldrian P."/>
            <person name="Stursova M."/>
            <person name="Weitz H."/>
            <person name="Taylor A."/>
            <person name="Grigoriev I.V."/>
            <person name="Nagy L.G."/>
            <person name="Martin F."/>
            <person name="Kauserud H."/>
        </authorList>
    </citation>
    <scope>NUCLEOTIDE SEQUENCE</scope>
    <source>
        <strain evidence="2">CBHHK173m</strain>
    </source>
</reference>
<dbReference type="EMBL" id="JARJCN010000082">
    <property type="protein sequence ID" value="KAJ7076320.1"/>
    <property type="molecule type" value="Genomic_DNA"/>
</dbReference>
<evidence type="ECO:0000313" key="3">
    <source>
        <dbReference type="Proteomes" id="UP001222325"/>
    </source>
</evidence>
<evidence type="ECO:0000256" key="1">
    <source>
        <dbReference type="SAM" id="MobiDB-lite"/>
    </source>
</evidence>
<protein>
    <submittedName>
        <fullName evidence="2">Uncharacterized protein</fullName>
    </submittedName>
</protein>
<feature type="region of interest" description="Disordered" evidence="1">
    <location>
        <begin position="62"/>
        <end position="82"/>
    </location>
</feature>
<evidence type="ECO:0000313" key="2">
    <source>
        <dbReference type="EMBL" id="KAJ7076320.1"/>
    </source>
</evidence>
<comment type="caution">
    <text evidence="2">The sequence shown here is derived from an EMBL/GenBank/DDBJ whole genome shotgun (WGS) entry which is preliminary data.</text>
</comment>
<dbReference type="AlphaFoldDB" id="A0AAD6XK87"/>
<feature type="compositionally biased region" description="Basic and acidic residues" evidence="1">
    <location>
        <begin position="62"/>
        <end position="75"/>
    </location>
</feature>
<dbReference type="Proteomes" id="UP001222325">
    <property type="component" value="Unassembled WGS sequence"/>
</dbReference>